<accession>A0A6I4M650</accession>
<name>A0A6I4M650_9SPHN</name>
<dbReference type="Pfam" id="PF19570">
    <property type="entry name" value="DUF6088"/>
    <property type="match status" value="1"/>
</dbReference>
<sequence length="197" mass="21870">MPDLATQILERIPEGIAVDRASLAVDANYDSVGRVLSTLVKQRKLVRVGRGFYKKAVSRNSVSTGTIEERIERKISKSRRNVFMRENFKDFGSYDAVGRALKKKTESGRLIQISKGIYAKAEYSRITGKPAPLVGIKTLASEALGLLGYKVSASSPEKNYNQGRSTQVPTGRTLAVNKAPRRRIGYDGKYVVFERAR</sequence>
<protein>
    <recommendedName>
        <fullName evidence="3">S-adenosylhomocysteine hydrolase</fullName>
    </recommendedName>
</protein>
<gene>
    <name evidence="1" type="ORF">EUU23_10580</name>
</gene>
<reference evidence="1 2" key="1">
    <citation type="submission" date="2019-01" db="EMBL/GenBank/DDBJ databases">
        <title>Sphingorhabdus lacus sp.nov., isolated from an oligotrophic freshwater lake.</title>
        <authorList>
            <person name="Park M."/>
        </authorList>
    </citation>
    <scope>NUCLEOTIDE SEQUENCE [LARGE SCALE GENOMIC DNA]</scope>
    <source>
        <strain evidence="1 2">IMCC26285</strain>
    </source>
</reference>
<evidence type="ECO:0008006" key="3">
    <source>
        <dbReference type="Google" id="ProtNLM"/>
    </source>
</evidence>
<dbReference type="Proteomes" id="UP000471147">
    <property type="component" value="Unassembled WGS sequence"/>
</dbReference>
<dbReference type="AlphaFoldDB" id="A0A6I4M650"/>
<evidence type="ECO:0000313" key="1">
    <source>
        <dbReference type="EMBL" id="MVZ98138.1"/>
    </source>
</evidence>
<dbReference type="OrthoDB" id="583588at2"/>
<dbReference type="EMBL" id="SDWJ01000002">
    <property type="protein sequence ID" value="MVZ98138.1"/>
    <property type="molecule type" value="Genomic_DNA"/>
</dbReference>
<dbReference type="RefSeq" id="WP_160354088.1">
    <property type="nucleotide sequence ID" value="NZ_SDWJ01000002.1"/>
</dbReference>
<keyword evidence="2" id="KW-1185">Reference proteome</keyword>
<proteinExistence type="predicted"/>
<organism evidence="1 2">
    <name type="scientific">Sphingorhabdus profundilacus</name>
    <dbReference type="NCBI Taxonomy" id="2509718"/>
    <lineage>
        <taxon>Bacteria</taxon>
        <taxon>Pseudomonadati</taxon>
        <taxon>Pseudomonadota</taxon>
        <taxon>Alphaproteobacteria</taxon>
        <taxon>Sphingomonadales</taxon>
        <taxon>Sphingomonadaceae</taxon>
        <taxon>Sphingorhabdus</taxon>
    </lineage>
</organism>
<evidence type="ECO:0000313" key="2">
    <source>
        <dbReference type="Proteomes" id="UP000471147"/>
    </source>
</evidence>
<comment type="caution">
    <text evidence="1">The sequence shown here is derived from an EMBL/GenBank/DDBJ whole genome shotgun (WGS) entry which is preliminary data.</text>
</comment>
<dbReference type="InterPro" id="IPR045738">
    <property type="entry name" value="DUF6088"/>
</dbReference>